<keyword evidence="2" id="KW-0963">Cytoplasm</keyword>
<feature type="coiled-coil region" evidence="3">
    <location>
        <begin position="56"/>
        <end position="83"/>
    </location>
</feature>
<comment type="subcellular location">
    <subcellularLocation>
        <location evidence="2">Cytoplasm</location>
    </subcellularLocation>
</comment>
<dbReference type="PRINTS" id="PR01438">
    <property type="entry name" value="UNVRSLSTRESS"/>
</dbReference>
<proteinExistence type="inferred from homology"/>
<organism evidence="5 6">
    <name type="scientific">Caballeronia arvi</name>
    <dbReference type="NCBI Taxonomy" id="1777135"/>
    <lineage>
        <taxon>Bacteria</taxon>
        <taxon>Pseudomonadati</taxon>
        <taxon>Pseudomonadota</taxon>
        <taxon>Betaproteobacteria</taxon>
        <taxon>Burkholderiales</taxon>
        <taxon>Burkholderiaceae</taxon>
        <taxon>Caballeronia</taxon>
    </lineage>
</organism>
<dbReference type="CDD" id="cd00293">
    <property type="entry name" value="USP-like"/>
    <property type="match status" value="1"/>
</dbReference>
<dbReference type="RefSeq" id="WP_061150661.1">
    <property type="nucleotide sequence ID" value="NZ_FCOM02000044.1"/>
</dbReference>
<dbReference type="OrthoDB" id="8547832at2"/>
<evidence type="ECO:0000313" key="5">
    <source>
        <dbReference type="EMBL" id="SAL82956.1"/>
    </source>
</evidence>
<keyword evidence="6" id="KW-1185">Reference proteome</keyword>
<dbReference type="PANTHER" id="PTHR46268">
    <property type="entry name" value="STRESS RESPONSE PROTEIN NHAX"/>
    <property type="match status" value="1"/>
</dbReference>
<evidence type="ECO:0000256" key="3">
    <source>
        <dbReference type="SAM" id="Coils"/>
    </source>
</evidence>
<dbReference type="InterPro" id="IPR006016">
    <property type="entry name" value="UspA"/>
</dbReference>
<comment type="similarity">
    <text evidence="1 2">Belongs to the universal stress protein A family.</text>
</comment>
<evidence type="ECO:0000256" key="1">
    <source>
        <dbReference type="ARBA" id="ARBA00008791"/>
    </source>
</evidence>
<dbReference type="Proteomes" id="UP000055019">
    <property type="component" value="Unassembled WGS sequence"/>
</dbReference>
<dbReference type="InterPro" id="IPR014729">
    <property type="entry name" value="Rossmann-like_a/b/a_fold"/>
</dbReference>
<dbReference type="AlphaFoldDB" id="A0A158KP76"/>
<gene>
    <name evidence="5" type="ORF">AWB74_06443</name>
</gene>
<evidence type="ECO:0000313" key="6">
    <source>
        <dbReference type="Proteomes" id="UP000055019"/>
    </source>
</evidence>
<keyword evidence="3" id="KW-0175">Coiled coil</keyword>
<sequence length="150" mass="16303">MYRNILVALDGSESSQRALEEVLRIGASPDTRVRLVHVLEASALASYPVNYRSQVRDAARRVLDAAQERLRAAGIECESELDETRTPDDTIADALQRCAQRMDADLVVMGTRGRGGLPRLVLGSVAEAFLRHSTCAVLLMRAASQRGAPA</sequence>
<dbReference type="Pfam" id="PF00582">
    <property type="entry name" value="Usp"/>
    <property type="match status" value="1"/>
</dbReference>
<reference evidence="5" key="1">
    <citation type="submission" date="2016-01" db="EMBL/GenBank/DDBJ databases">
        <authorList>
            <person name="Peeters C."/>
        </authorList>
    </citation>
    <scope>NUCLEOTIDE SEQUENCE [LARGE SCALE GENOMIC DNA]</scope>
    <source>
        <strain evidence="5">LMG 29317</strain>
    </source>
</reference>
<comment type="caution">
    <text evidence="5">The sequence shown here is derived from an EMBL/GenBank/DDBJ whole genome shotgun (WGS) entry which is preliminary data.</text>
</comment>
<name>A0A158KP76_9BURK</name>
<dbReference type="SUPFAM" id="SSF52402">
    <property type="entry name" value="Adenine nucleotide alpha hydrolases-like"/>
    <property type="match status" value="1"/>
</dbReference>
<evidence type="ECO:0000256" key="2">
    <source>
        <dbReference type="PIRNR" id="PIRNR006276"/>
    </source>
</evidence>
<accession>A0A158KP76</accession>
<dbReference type="PIRSF" id="PIRSF006276">
    <property type="entry name" value="UspA"/>
    <property type="match status" value="1"/>
</dbReference>
<feature type="domain" description="UspA" evidence="4">
    <location>
        <begin position="1"/>
        <end position="141"/>
    </location>
</feature>
<dbReference type="EMBL" id="FCOM02000044">
    <property type="protein sequence ID" value="SAL82956.1"/>
    <property type="molecule type" value="Genomic_DNA"/>
</dbReference>
<protein>
    <recommendedName>
        <fullName evidence="2">Universal stress protein</fullName>
    </recommendedName>
</protein>
<dbReference type="PANTHER" id="PTHR46268:SF15">
    <property type="entry name" value="UNIVERSAL STRESS PROTEIN HP_0031"/>
    <property type="match status" value="1"/>
</dbReference>
<evidence type="ECO:0000259" key="4">
    <source>
        <dbReference type="Pfam" id="PF00582"/>
    </source>
</evidence>
<dbReference type="GO" id="GO:0005737">
    <property type="term" value="C:cytoplasm"/>
    <property type="evidence" value="ECO:0007669"/>
    <property type="project" value="UniProtKB-SubCell"/>
</dbReference>
<dbReference type="Gene3D" id="3.40.50.620">
    <property type="entry name" value="HUPs"/>
    <property type="match status" value="1"/>
</dbReference>
<dbReference type="InterPro" id="IPR006015">
    <property type="entry name" value="Universal_stress_UspA"/>
</dbReference>